<feature type="chain" id="PRO_5004907745" description="DUF4794 domain-containing protein" evidence="2">
    <location>
        <begin position="40"/>
        <end position="348"/>
    </location>
</feature>
<feature type="non-terminal residue" evidence="3">
    <location>
        <position position="1"/>
    </location>
</feature>
<sequence>HEFSCGFYSLRCGPKIFLKKMLCLKFFLSSLLCITTTLAEAPYAAGGWRPQRPFNLPADYLPPARDVGKQQQPIFDVELNKERVVFAGQIQSSAVSSANRQQTSPYLATKKQNSDFLKVQRPPYQKPAKQLVFKTIDIRPQEQQKTQIFQISKPQPQFSQRRPLRPQTTTNFAFGSEQETRVSKPAQKFGPPSSGEEQKFTINYPNPRSLKPPQQADNELEDAARLAIEALNAAKDAYNRQLVGGAVNADDGGLEADVQEVDADGVRKPSAGRNGGGGYPASRATRGQYYVLGLDNRLQLVRYTTTQSEAEARTDGSFTANLHYTPLGEIKNPIFKSNSRGQLQRIVK</sequence>
<dbReference type="AlphaFoldDB" id="W8AZQ1"/>
<evidence type="ECO:0000256" key="2">
    <source>
        <dbReference type="SAM" id="SignalP"/>
    </source>
</evidence>
<reference evidence="3" key="1">
    <citation type="submission" date="2013-07" db="EMBL/GenBank/DDBJ databases">
        <authorList>
            <person name="Geib S."/>
        </authorList>
    </citation>
    <scope>NUCLEOTIDE SEQUENCE</scope>
</reference>
<name>W8AZQ1_CERCA</name>
<feature type="region of interest" description="Disordered" evidence="1">
    <location>
        <begin position="177"/>
        <end position="216"/>
    </location>
</feature>
<evidence type="ECO:0000313" key="3">
    <source>
        <dbReference type="EMBL" id="JAB91727.1"/>
    </source>
</evidence>
<evidence type="ECO:0000256" key="1">
    <source>
        <dbReference type="SAM" id="MobiDB-lite"/>
    </source>
</evidence>
<dbReference type="EMBL" id="GAMC01014828">
    <property type="protein sequence ID" value="JAB91727.1"/>
    <property type="molecule type" value="mRNA"/>
</dbReference>
<accession>W8AZQ1</accession>
<reference evidence="3" key="2">
    <citation type="journal article" date="2014" name="BMC Genomics">
        <title>A genomic perspective to assessing quality of mass-reared SIT flies used in Mediterranean fruit fly (Ceratitis capitata) eradication in California.</title>
        <authorList>
            <person name="Calla B."/>
            <person name="Hall B."/>
            <person name="Hou S."/>
            <person name="Geib S.M."/>
        </authorList>
    </citation>
    <scope>NUCLEOTIDE SEQUENCE</scope>
</reference>
<proteinExistence type="evidence at transcript level"/>
<protein>
    <recommendedName>
        <fullName evidence="4">DUF4794 domain-containing protein</fullName>
    </recommendedName>
</protein>
<dbReference type="OrthoDB" id="8197587at2759"/>
<feature type="signal peptide" evidence="2">
    <location>
        <begin position="1"/>
        <end position="39"/>
    </location>
</feature>
<keyword evidence="2" id="KW-0732">Signal</keyword>
<organism evidence="3">
    <name type="scientific">Ceratitis capitata</name>
    <name type="common">Mediterranean fruit fly</name>
    <name type="synonym">Tephritis capitata</name>
    <dbReference type="NCBI Taxonomy" id="7213"/>
    <lineage>
        <taxon>Eukaryota</taxon>
        <taxon>Metazoa</taxon>
        <taxon>Ecdysozoa</taxon>
        <taxon>Arthropoda</taxon>
        <taxon>Hexapoda</taxon>
        <taxon>Insecta</taxon>
        <taxon>Pterygota</taxon>
        <taxon>Neoptera</taxon>
        <taxon>Endopterygota</taxon>
        <taxon>Diptera</taxon>
        <taxon>Brachycera</taxon>
        <taxon>Muscomorpha</taxon>
        <taxon>Tephritoidea</taxon>
        <taxon>Tephritidae</taxon>
        <taxon>Ceratitis</taxon>
        <taxon>Ceratitis</taxon>
    </lineage>
</organism>
<evidence type="ECO:0008006" key="4">
    <source>
        <dbReference type="Google" id="ProtNLM"/>
    </source>
</evidence>